<dbReference type="SUPFAM" id="SSF50998">
    <property type="entry name" value="Quinoprotein alcohol dehydrogenase-like"/>
    <property type="match status" value="1"/>
</dbReference>
<name>A0A6J4MKF5_9ACTN</name>
<proteinExistence type="predicted"/>
<evidence type="ECO:0000313" key="4">
    <source>
        <dbReference type="EMBL" id="CAA9359598.1"/>
    </source>
</evidence>
<evidence type="ECO:0000256" key="1">
    <source>
        <dbReference type="SAM" id="MobiDB-lite"/>
    </source>
</evidence>
<organism evidence="4">
    <name type="scientific">uncultured Nocardioidaceae bacterium</name>
    <dbReference type="NCBI Taxonomy" id="253824"/>
    <lineage>
        <taxon>Bacteria</taxon>
        <taxon>Bacillati</taxon>
        <taxon>Actinomycetota</taxon>
        <taxon>Actinomycetes</taxon>
        <taxon>Propionibacteriales</taxon>
        <taxon>Nocardioidaceae</taxon>
        <taxon>environmental samples</taxon>
    </lineage>
</organism>
<sequence>MSWWLGQLGFAAVAVTVAALASDSPPAEVEAAFSFVDPSIDESSGLLVVGDRVLTVDDSGDGPVIYVVDGQSGDTVGRTTCSQGSVEDVEALAAGPDGSVWVGDIGDNGAERDGVSVYRLPAVETGDQTVAAQRFDLRYEDGPQNAEALLIDPRDGRLFVVTKGVLGGRVYAAPPKLSSSRTNLLREVGSAKGLITDGAFFSDGAHAVLRTYGLATVYDTSTWEPKAAMRLPSQKQGEGIAVIDGGRRVLISSEGANSEVLSVALAEPLLAAAGTGTGEQPPEEDDGTATPPGDGATDSQPLWQDPVVLLAGGVAVLAGALAIRGLLRRRDQSRWTT</sequence>
<accession>A0A6J4MKF5</accession>
<keyword evidence="3" id="KW-0732">Signal</keyword>
<feature type="region of interest" description="Disordered" evidence="1">
    <location>
        <begin position="273"/>
        <end position="301"/>
    </location>
</feature>
<feature type="chain" id="PRO_5038809383" evidence="3">
    <location>
        <begin position="22"/>
        <end position="337"/>
    </location>
</feature>
<dbReference type="EMBL" id="CADCUI010000063">
    <property type="protein sequence ID" value="CAA9359598.1"/>
    <property type="molecule type" value="Genomic_DNA"/>
</dbReference>
<feature type="signal peptide" evidence="3">
    <location>
        <begin position="1"/>
        <end position="21"/>
    </location>
</feature>
<keyword evidence="2" id="KW-0472">Membrane</keyword>
<protein>
    <submittedName>
        <fullName evidence="4">Uncharacterized protein</fullName>
    </submittedName>
</protein>
<feature type="transmembrane region" description="Helical" evidence="2">
    <location>
        <begin position="307"/>
        <end position="327"/>
    </location>
</feature>
<dbReference type="InterPro" id="IPR011047">
    <property type="entry name" value="Quinoprotein_ADH-like_sf"/>
</dbReference>
<reference evidence="4" key="1">
    <citation type="submission" date="2020-02" db="EMBL/GenBank/DDBJ databases">
        <authorList>
            <person name="Meier V. D."/>
        </authorList>
    </citation>
    <scope>NUCLEOTIDE SEQUENCE</scope>
    <source>
        <strain evidence="4">AVDCRST_MAG34</strain>
    </source>
</reference>
<evidence type="ECO:0000256" key="3">
    <source>
        <dbReference type="SAM" id="SignalP"/>
    </source>
</evidence>
<keyword evidence="2" id="KW-0812">Transmembrane</keyword>
<keyword evidence="2" id="KW-1133">Transmembrane helix</keyword>
<evidence type="ECO:0000256" key="2">
    <source>
        <dbReference type="SAM" id="Phobius"/>
    </source>
</evidence>
<gene>
    <name evidence="4" type="ORF">AVDCRST_MAG34-2354</name>
</gene>
<dbReference type="AlphaFoldDB" id="A0A6J4MKF5"/>